<feature type="site" description="Raises pKa of active site His" evidence="4">
    <location>
        <position position="151"/>
    </location>
</feature>
<proteinExistence type="inferred from homology"/>
<feature type="binding site" evidence="4">
    <location>
        <begin position="13"/>
        <end position="15"/>
    </location>
    <ligand>
        <name>N(1)-(5-phospho-beta-D-ribosyl)glycinamide</name>
        <dbReference type="ChEBI" id="CHEBI:143788"/>
    </ligand>
</feature>
<dbReference type="InterPro" id="IPR036477">
    <property type="entry name" value="Formyl_transf_N_sf"/>
</dbReference>
<feature type="binding site" evidence="4">
    <location>
        <begin position="91"/>
        <end position="94"/>
    </location>
    <ligand>
        <name>(6R)-10-formyltetrahydrofolate</name>
        <dbReference type="ChEBI" id="CHEBI:195366"/>
    </ligand>
</feature>
<sequence>MKQRIGVLVSGGGTNLQALIDASEEGFFAAEIGVVISNKAGVFALERASQHGIPAVVIDHRQFGSVTEFTAAIIAALKEYQINLVCLAGFLRILDPLFFLTYLNRVLNIHPALLPAFGGKGMYGHHVHEAVLRSGAKFSGATVHFVTAEPDAGPIVAQGIVAVAEEDTPDTLAERVLQVEHQIYPEAVKFVLEGRFVIDGLRVRSV</sequence>
<dbReference type="NCBIfam" id="TIGR00639">
    <property type="entry name" value="PurN"/>
    <property type="match status" value="1"/>
</dbReference>
<dbReference type="GO" id="GO:0006189">
    <property type="term" value="P:'de novo' IMP biosynthetic process"/>
    <property type="evidence" value="ECO:0007669"/>
    <property type="project" value="UniProtKB-UniRule"/>
</dbReference>
<dbReference type="PANTHER" id="PTHR43369">
    <property type="entry name" value="PHOSPHORIBOSYLGLYCINAMIDE FORMYLTRANSFERASE"/>
    <property type="match status" value="1"/>
</dbReference>
<comment type="caution">
    <text evidence="4">Lacks conserved residue(s) required for the propagation of feature annotation.</text>
</comment>
<organism evidence="6 7">
    <name type="scientific">Hydrogenispora ethanolica</name>
    <dbReference type="NCBI Taxonomy" id="1082276"/>
    <lineage>
        <taxon>Bacteria</taxon>
        <taxon>Bacillati</taxon>
        <taxon>Bacillota</taxon>
        <taxon>Hydrogenispora</taxon>
    </lineage>
</organism>
<evidence type="ECO:0000313" key="7">
    <source>
        <dbReference type="Proteomes" id="UP000295008"/>
    </source>
</evidence>
<protein>
    <recommendedName>
        <fullName evidence="4">Phosphoribosylglycinamide formyltransferase</fullName>
        <ecNumber evidence="4">2.1.2.2</ecNumber>
    </recommendedName>
    <alternativeName>
        <fullName evidence="4">5'-phosphoribosylglycinamide transformylase</fullName>
    </alternativeName>
    <alternativeName>
        <fullName evidence="4">GAR transformylase</fullName>
        <shortName evidence="4">GART</shortName>
    </alternativeName>
</protein>
<comment type="caution">
    <text evidence="6">The sequence shown here is derived from an EMBL/GenBank/DDBJ whole genome shotgun (WGS) entry which is preliminary data.</text>
</comment>
<comment type="catalytic activity">
    <reaction evidence="4">
        <text>N(1)-(5-phospho-beta-D-ribosyl)glycinamide + (6R)-10-formyltetrahydrofolate = N(2)-formyl-N(1)-(5-phospho-beta-D-ribosyl)glycinamide + (6S)-5,6,7,8-tetrahydrofolate + H(+)</text>
        <dbReference type="Rhea" id="RHEA:15053"/>
        <dbReference type="ChEBI" id="CHEBI:15378"/>
        <dbReference type="ChEBI" id="CHEBI:57453"/>
        <dbReference type="ChEBI" id="CHEBI:143788"/>
        <dbReference type="ChEBI" id="CHEBI:147286"/>
        <dbReference type="ChEBI" id="CHEBI:195366"/>
        <dbReference type="EC" id="2.1.2.2"/>
    </reaction>
</comment>
<dbReference type="EMBL" id="SLUN01000064">
    <property type="protein sequence ID" value="TCL54398.1"/>
    <property type="molecule type" value="Genomic_DNA"/>
</dbReference>
<name>A0A4R1QL38_HYDET</name>
<comment type="function">
    <text evidence="4">Catalyzes the transfer of a formyl group from 10-formyltetrahydrofolate to 5-phospho-ribosyl-glycinamide (GAR), producing 5-phospho-ribosyl-N-formylglycinamide (FGAR) and tetrahydrofolate.</text>
</comment>
<accession>A0A4R1QL38</accession>
<evidence type="ECO:0000256" key="2">
    <source>
        <dbReference type="ARBA" id="ARBA00022679"/>
    </source>
</evidence>
<evidence type="ECO:0000313" key="6">
    <source>
        <dbReference type="EMBL" id="TCL54398.1"/>
    </source>
</evidence>
<dbReference type="GO" id="GO:0004644">
    <property type="term" value="F:phosphoribosylglycinamide formyltransferase activity"/>
    <property type="evidence" value="ECO:0007669"/>
    <property type="project" value="UniProtKB-UniRule"/>
</dbReference>
<dbReference type="InterPro" id="IPR002376">
    <property type="entry name" value="Formyl_transf_N"/>
</dbReference>
<keyword evidence="2 4" id="KW-0808">Transferase</keyword>
<dbReference type="AlphaFoldDB" id="A0A4R1QL38"/>
<comment type="similarity">
    <text evidence="4">Belongs to the GART family.</text>
</comment>
<comment type="pathway">
    <text evidence="1 4">Purine metabolism; IMP biosynthesis via de novo pathway; N(2)-formyl-N(1)-(5-phospho-D-ribosyl)glycinamide from N(1)-(5-phospho-D-ribosyl)glycinamide (10-formyl THF route): step 1/1.</text>
</comment>
<evidence type="ECO:0000256" key="4">
    <source>
        <dbReference type="HAMAP-Rule" id="MF_01930"/>
    </source>
</evidence>
<feature type="active site" description="Proton donor" evidence="4">
    <location>
        <position position="110"/>
    </location>
</feature>
<gene>
    <name evidence="4" type="primary">purN</name>
    <name evidence="6" type="ORF">EDC14_10648</name>
</gene>
<evidence type="ECO:0000259" key="5">
    <source>
        <dbReference type="Pfam" id="PF00551"/>
    </source>
</evidence>
<dbReference type="UniPathway" id="UPA00074">
    <property type="reaction ID" value="UER00126"/>
</dbReference>
<dbReference type="CDD" id="cd08645">
    <property type="entry name" value="FMT_core_GART"/>
    <property type="match status" value="1"/>
</dbReference>
<keyword evidence="3 4" id="KW-0658">Purine biosynthesis</keyword>
<dbReference type="Gene3D" id="3.40.50.170">
    <property type="entry name" value="Formyl transferase, N-terminal domain"/>
    <property type="match status" value="1"/>
</dbReference>
<feature type="binding site" evidence="4">
    <location>
        <position position="108"/>
    </location>
    <ligand>
        <name>(6R)-10-formyltetrahydrofolate</name>
        <dbReference type="ChEBI" id="CHEBI:195366"/>
    </ligand>
</feature>
<dbReference type="Proteomes" id="UP000295008">
    <property type="component" value="Unassembled WGS sequence"/>
</dbReference>
<reference evidence="6 7" key="1">
    <citation type="submission" date="2019-03" db="EMBL/GenBank/DDBJ databases">
        <title>Genomic Encyclopedia of Type Strains, Phase IV (KMG-IV): sequencing the most valuable type-strain genomes for metagenomic binning, comparative biology and taxonomic classification.</title>
        <authorList>
            <person name="Goeker M."/>
        </authorList>
    </citation>
    <scope>NUCLEOTIDE SEQUENCE [LARGE SCALE GENOMIC DNA]</scope>
    <source>
        <strain evidence="6 7">LX-B</strain>
    </source>
</reference>
<dbReference type="GO" id="GO:0005737">
    <property type="term" value="C:cytoplasm"/>
    <property type="evidence" value="ECO:0007669"/>
    <property type="project" value="TreeGrafter"/>
</dbReference>
<keyword evidence="7" id="KW-1185">Reference proteome</keyword>
<feature type="domain" description="Formyl transferase N-terminal" evidence="5">
    <location>
        <begin position="4"/>
        <end position="188"/>
    </location>
</feature>
<evidence type="ECO:0000256" key="1">
    <source>
        <dbReference type="ARBA" id="ARBA00005054"/>
    </source>
</evidence>
<dbReference type="RefSeq" id="WP_132018076.1">
    <property type="nucleotide sequence ID" value="NZ_SLUN01000064.1"/>
</dbReference>
<dbReference type="SUPFAM" id="SSF53328">
    <property type="entry name" value="Formyltransferase"/>
    <property type="match status" value="1"/>
</dbReference>
<dbReference type="OrthoDB" id="9806170at2"/>
<dbReference type="Pfam" id="PF00551">
    <property type="entry name" value="Formyl_trans_N"/>
    <property type="match status" value="1"/>
</dbReference>
<dbReference type="HAMAP" id="MF_01930">
    <property type="entry name" value="PurN"/>
    <property type="match status" value="1"/>
</dbReference>
<dbReference type="InterPro" id="IPR004607">
    <property type="entry name" value="GART"/>
</dbReference>
<dbReference type="PANTHER" id="PTHR43369:SF2">
    <property type="entry name" value="PHOSPHORIBOSYLGLYCINAMIDE FORMYLTRANSFERASE"/>
    <property type="match status" value="1"/>
</dbReference>
<dbReference type="EC" id="2.1.2.2" evidence="4"/>
<evidence type="ECO:0000256" key="3">
    <source>
        <dbReference type="ARBA" id="ARBA00022755"/>
    </source>
</evidence>